<dbReference type="Proteomes" id="UP000837857">
    <property type="component" value="Chromosome 15"/>
</dbReference>
<protein>
    <submittedName>
        <fullName evidence="2">Uncharacterized protein</fullName>
    </submittedName>
</protein>
<dbReference type="Gene3D" id="3.30.70.1820">
    <property type="entry name" value="L1 transposable element, RRM domain"/>
    <property type="match status" value="1"/>
</dbReference>
<sequence>MNLKELSSDYINFKNFVCSTFTFLRQQINQLLANVDSIESRHRRKFLLIGGVPEEENENVRELAVSVFTKNLGINNCTGQSLQVCHRLGAMTNSPPRPILVKFEDSAVRREVWSKKTLLKGSPYMVSDYLTRMRQSLFLEARRHFGIRNVWTLDGVINVKLPGGSRAKVFSNNDLQELTAQHKAEVEPVTMLPVSGTSSKREGPKARSTATSKRTISKKV</sequence>
<name>A0ABN8I3L4_9NEOP</name>
<feature type="non-terminal residue" evidence="2">
    <location>
        <position position="220"/>
    </location>
</feature>
<keyword evidence="3" id="KW-1185">Reference proteome</keyword>
<reference evidence="2" key="1">
    <citation type="submission" date="2022-03" db="EMBL/GenBank/DDBJ databases">
        <authorList>
            <person name="Martin H S."/>
        </authorList>
    </citation>
    <scope>NUCLEOTIDE SEQUENCE</scope>
</reference>
<evidence type="ECO:0000313" key="2">
    <source>
        <dbReference type="EMBL" id="CAH2044343.1"/>
    </source>
</evidence>
<proteinExistence type="predicted"/>
<gene>
    <name evidence="2" type="ORF">IPOD504_LOCUS4690</name>
</gene>
<evidence type="ECO:0000256" key="1">
    <source>
        <dbReference type="SAM" id="MobiDB-lite"/>
    </source>
</evidence>
<dbReference type="EMBL" id="OW152827">
    <property type="protein sequence ID" value="CAH2044343.1"/>
    <property type="molecule type" value="Genomic_DNA"/>
</dbReference>
<feature type="region of interest" description="Disordered" evidence="1">
    <location>
        <begin position="192"/>
        <end position="220"/>
    </location>
</feature>
<accession>A0ABN8I3L4</accession>
<evidence type="ECO:0000313" key="3">
    <source>
        <dbReference type="Proteomes" id="UP000837857"/>
    </source>
</evidence>
<organism evidence="2 3">
    <name type="scientific">Iphiclides podalirius</name>
    <name type="common">scarce swallowtail</name>
    <dbReference type="NCBI Taxonomy" id="110791"/>
    <lineage>
        <taxon>Eukaryota</taxon>
        <taxon>Metazoa</taxon>
        <taxon>Ecdysozoa</taxon>
        <taxon>Arthropoda</taxon>
        <taxon>Hexapoda</taxon>
        <taxon>Insecta</taxon>
        <taxon>Pterygota</taxon>
        <taxon>Neoptera</taxon>
        <taxon>Endopterygota</taxon>
        <taxon>Lepidoptera</taxon>
        <taxon>Glossata</taxon>
        <taxon>Ditrysia</taxon>
        <taxon>Papilionoidea</taxon>
        <taxon>Papilionidae</taxon>
        <taxon>Papilioninae</taxon>
        <taxon>Iphiclides</taxon>
    </lineage>
</organism>